<dbReference type="AlphaFoldDB" id="A0A495PV49"/>
<dbReference type="InterPro" id="IPR041662">
    <property type="entry name" value="SusD-like_2"/>
</dbReference>
<dbReference type="EMBL" id="RBLG01000002">
    <property type="protein sequence ID" value="RKS53645.1"/>
    <property type="molecule type" value="Genomic_DNA"/>
</dbReference>
<protein>
    <submittedName>
        <fullName evidence="2">SusD-like starch-binding protein associating with outer membrane</fullName>
    </submittedName>
</protein>
<name>A0A495PV49_9FLAO</name>
<evidence type="ECO:0000313" key="2">
    <source>
        <dbReference type="EMBL" id="RKS53645.1"/>
    </source>
</evidence>
<organism evidence="2 3">
    <name type="scientific">Gillisia mitskevichiae</name>
    <dbReference type="NCBI Taxonomy" id="270921"/>
    <lineage>
        <taxon>Bacteria</taxon>
        <taxon>Pseudomonadati</taxon>
        <taxon>Bacteroidota</taxon>
        <taxon>Flavobacteriia</taxon>
        <taxon>Flavobacteriales</taxon>
        <taxon>Flavobacteriaceae</taxon>
        <taxon>Gillisia</taxon>
    </lineage>
</organism>
<dbReference type="RefSeq" id="WP_121345725.1">
    <property type="nucleotide sequence ID" value="NZ_RBLG01000002.1"/>
</dbReference>
<dbReference type="OrthoDB" id="725917at2"/>
<accession>A0A495PV49</accession>
<evidence type="ECO:0000313" key="3">
    <source>
        <dbReference type="Proteomes" id="UP000276282"/>
    </source>
</evidence>
<feature type="chain" id="PRO_5019785543" evidence="1">
    <location>
        <begin position="20"/>
        <end position="500"/>
    </location>
</feature>
<dbReference type="Pfam" id="PF12771">
    <property type="entry name" value="SusD-like_2"/>
    <property type="match status" value="1"/>
</dbReference>
<reference evidence="2 3" key="1">
    <citation type="submission" date="2018-10" db="EMBL/GenBank/DDBJ databases">
        <title>Genomic Encyclopedia of Archaeal and Bacterial Type Strains, Phase II (KMG-II): from individual species to whole genera.</title>
        <authorList>
            <person name="Goeker M."/>
        </authorList>
    </citation>
    <scope>NUCLEOTIDE SEQUENCE [LARGE SCALE GENOMIC DNA]</scope>
    <source>
        <strain evidence="2 3">DSM 19839</strain>
    </source>
</reference>
<dbReference type="Proteomes" id="UP000276282">
    <property type="component" value="Unassembled WGS sequence"/>
</dbReference>
<comment type="caution">
    <text evidence="2">The sequence shown here is derived from an EMBL/GenBank/DDBJ whole genome shotgun (WGS) entry which is preliminary data.</text>
</comment>
<evidence type="ECO:0000256" key="1">
    <source>
        <dbReference type="SAM" id="SignalP"/>
    </source>
</evidence>
<feature type="signal peptide" evidence="1">
    <location>
        <begin position="1"/>
        <end position="19"/>
    </location>
</feature>
<keyword evidence="1" id="KW-0732">Signal</keyword>
<dbReference type="Gene3D" id="1.25.40.390">
    <property type="match status" value="1"/>
</dbReference>
<dbReference type="InterPro" id="IPR011990">
    <property type="entry name" value="TPR-like_helical_dom_sf"/>
</dbReference>
<gene>
    <name evidence="2" type="ORF">BC962_1899</name>
</gene>
<proteinExistence type="predicted"/>
<sequence>MKTIKHIIFLLFISITLNACDDYLGDNLDPNKELLENLEPKDLLATSIVNTSNAYYNTSLGISQYSQQIASYFQPSADTQEETQLTAAWNLIYLQALPDLNDIISLANNDSNSAYVGIAKVLQATNLGLATDQWGDVPASQATMGEEDFTPSFDTQESVYNQINTLLDESIAIFDAASASSVGEEDLIYNGDLSKWKKAAYFLKARYAIHLTEVDQANAISQALANAANSFTSNADDFQLTYNTRNFNPWYAGVVLPNNTGNFSVLLSDQTVSLMDGTAIPFSSIDRDPRLPIITTIGENDTEYRGALNGTGGVHEFGATEEDDNISATTDFGADNFYSSQIAPIIMGSYAELKFIEAEALFLQNGGTATSVGSSTEAYAAYLEGIQANMDKLGVSGTESAAYLADASVAVGADNLTLALIMREKYIATFLNPESFVDLRRYDFSPEVFIGLELPYNHNEVLNGEWVRRAQYPSSEQTRNGEEVGKVLKPINVGVWWDRD</sequence>
<dbReference type="SUPFAM" id="SSF48452">
    <property type="entry name" value="TPR-like"/>
    <property type="match status" value="1"/>
</dbReference>
<keyword evidence="3" id="KW-1185">Reference proteome</keyword>